<dbReference type="EMBL" id="AFQE01000027">
    <property type="protein sequence ID" value="EGQ77967.1"/>
    <property type="molecule type" value="Genomic_DNA"/>
</dbReference>
<gene>
    <name evidence="2" type="ORF">HMPREF9418_0560</name>
    <name evidence="3" type="ORF">MON40_10540</name>
</gene>
<sequence>MKYMIALLLAASPVLASAAPNNDKAAVQAAIAQYYNRPLAAHNCQLTEPPKDSETASDNIMYCMKPVADHSVTRNGKATRYVLYTGFAYDMKLKVKRDAHASSGLAELFVLEKTDGKWAIKQHGSDEIGAWGDVPENKDWRFVQMGEQNWGYTVESGYTGQGETMTGENFLFTDNSNRVRKSFIINGRDNGAHYGNCDEYKGREKRNCENSYASIDAKITLDKSRPSVSGVWALSATVKGVGGKKRYKNQKYAIPYNGKTHVAPKSYPLNIKY</sequence>
<dbReference type="EMBL" id="CP094241">
    <property type="protein sequence ID" value="UNV84436.1"/>
    <property type="molecule type" value="Genomic_DNA"/>
</dbReference>
<keyword evidence="5" id="KW-1185">Reference proteome</keyword>
<dbReference type="Proteomes" id="UP000004982">
    <property type="component" value="Unassembled WGS sequence"/>
</dbReference>
<reference evidence="3 5" key="2">
    <citation type="submission" date="2022-03" db="EMBL/GenBank/DDBJ databases">
        <title>Genome sequencing of Neisseria macacae.</title>
        <authorList>
            <person name="Baek M.-G."/>
        </authorList>
    </citation>
    <scope>NUCLEOTIDE SEQUENCE [LARGE SCALE GENOMIC DNA]</scope>
    <source>
        <strain evidence="3 5">ATCC 33926</strain>
    </source>
</reference>
<accession>A0AA36ULL2</accession>
<evidence type="ECO:0000313" key="2">
    <source>
        <dbReference type="EMBL" id="EGQ77967.1"/>
    </source>
</evidence>
<evidence type="ECO:0000313" key="3">
    <source>
        <dbReference type="EMBL" id="UNV84436.1"/>
    </source>
</evidence>
<evidence type="ECO:0000256" key="1">
    <source>
        <dbReference type="SAM" id="SignalP"/>
    </source>
</evidence>
<keyword evidence="1" id="KW-0732">Signal</keyword>
<reference evidence="2 4" key="1">
    <citation type="submission" date="2011-05" db="EMBL/GenBank/DDBJ databases">
        <authorList>
            <person name="Muzny D."/>
            <person name="Qin X."/>
            <person name="Deng J."/>
            <person name="Jiang H."/>
            <person name="Liu Y."/>
            <person name="Qu J."/>
            <person name="Song X.-Z."/>
            <person name="Zhang L."/>
            <person name="Thornton R."/>
            <person name="Coyle M."/>
            <person name="Francisco L."/>
            <person name="Jackson L."/>
            <person name="Javaid M."/>
            <person name="Korchina V."/>
            <person name="Kovar C."/>
            <person name="Mata R."/>
            <person name="Mathew T."/>
            <person name="Ngo R."/>
            <person name="Nguyen L."/>
            <person name="Nguyen N."/>
            <person name="Okwuonu G."/>
            <person name="Ongeri F."/>
            <person name="Pham C."/>
            <person name="Simmons D."/>
            <person name="Wilczek-Boney K."/>
            <person name="Hale W."/>
            <person name="Jakkamsetti A."/>
            <person name="Pham P."/>
            <person name="Ruth R."/>
            <person name="San Lucas F."/>
            <person name="Warren J."/>
            <person name="Zhang J."/>
            <person name="Zhao Z."/>
            <person name="Zhou C."/>
            <person name="Zhu D."/>
            <person name="Lee S."/>
            <person name="Bess C."/>
            <person name="Blankenburg K."/>
            <person name="Forbes L."/>
            <person name="Fu Q."/>
            <person name="Gubbala S."/>
            <person name="Hirani K."/>
            <person name="Jayaseelan J.C."/>
            <person name="Lara F."/>
            <person name="Munidasa M."/>
            <person name="Palculict T."/>
            <person name="Patil S."/>
            <person name="Pu L.-L."/>
            <person name="Saada N."/>
            <person name="Tang L."/>
            <person name="Weissenberger G."/>
            <person name="Zhu Y."/>
            <person name="Hemphill L."/>
            <person name="Shang Y."/>
            <person name="Youmans B."/>
            <person name="Ayvaz T."/>
            <person name="Ross M."/>
            <person name="Santibanez J."/>
            <person name="Aqrawi P."/>
            <person name="Gross S."/>
            <person name="Joshi V."/>
            <person name="Fowler G."/>
            <person name="Nazareth L."/>
            <person name="Reid J."/>
            <person name="Worley K."/>
            <person name="Petrosino J."/>
            <person name="Highlander S."/>
            <person name="Gibbs R."/>
        </authorList>
    </citation>
    <scope>NUCLEOTIDE SEQUENCE [LARGE SCALE GENOMIC DNA]</scope>
    <source>
        <strain evidence="2 4">ATCC 33926</strain>
    </source>
</reference>
<evidence type="ECO:0000313" key="4">
    <source>
        <dbReference type="Proteomes" id="UP000004982"/>
    </source>
</evidence>
<feature type="signal peptide" evidence="1">
    <location>
        <begin position="1"/>
        <end position="18"/>
    </location>
</feature>
<proteinExistence type="predicted"/>
<dbReference type="AlphaFoldDB" id="A0AA36ULL2"/>
<protein>
    <submittedName>
        <fullName evidence="2">Uncharacterized protein</fullName>
    </submittedName>
</protein>
<dbReference type="RefSeq" id="WP_003776680.1">
    <property type="nucleotide sequence ID" value="NZ_CP094241.1"/>
</dbReference>
<dbReference type="Proteomes" id="UP000829455">
    <property type="component" value="Chromosome"/>
</dbReference>
<name>A0AA36ULL2_9NEIS</name>
<evidence type="ECO:0000313" key="5">
    <source>
        <dbReference type="Proteomes" id="UP000829455"/>
    </source>
</evidence>
<feature type="chain" id="PRO_5041245020" evidence="1">
    <location>
        <begin position="19"/>
        <end position="273"/>
    </location>
</feature>
<organism evidence="2 4">
    <name type="scientific">Neisseria macacae ATCC 33926</name>
    <dbReference type="NCBI Taxonomy" id="997348"/>
    <lineage>
        <taxon>Bacteria</taxon>
        <taxon>Pseudomonadati</taxon>
        <taxon>Pseudomonadota</taxon>
        <taxon>Betaproteobacteria</taxon>
        <taxon>Neisseriales</taxon>
        <taxon>Neisseriaceae</taxon>
        <taxon>Neisseria</taxon>
    </lineage>
</organism>